<dbReference type="EMBL" id="SEOQ01000472">
    <property type="protein sequence ID" value="TFY62245.1"/>
    <property type="molecule type" value="Genomic_DNA"/>
</dbReference>
<accession>A0A4Y9YIN3</accession>
<proteinExistence type="predicted"/>
<keyword evidence="4" id="KW-1185">Reference proteome</keyword>
<keyword evidence="1" id="KW-1133">Transmembrane helix</keyword>
<feature type="transmembrane region" description="Helical" evidence="1">
    <location>
        <begin position="175"/>
        <end position="194"/>
    </location>
</feature>
<reference evidence="3 4" key="1">
    <citation type="submission" date="2019-02" db="EMBL/GenBank/DDBJ databases">
        <title>Genome sequencing of the rare red list fungi Dentipellis fragilis.</title>
        <authorList>
            <person name="Buettner E."/>
            <person name="Kellner H."/>
        </authorList>
    </citation>
    <scope>NUCLEOTIDE SEQUENCE [LARGE SCALE GENOMIC DNA]</scope>
    <source>
        <strain evidence="3 4">DSM 105465</strain>
    </source>
</reference>
<gene>
    <name evidence="3" type="ORF">EVG20_g6777</name>
</gene>
<protein>
    <recommendedName>
        <fullName evidence="5">MARVEL domain-containing protein</fullName>
    </recommendedName>
</protein>
<dbReference type="OrthoDB" id="61370at2759"/>
<dbReference type="AlphaFoldDB" id="A0A4Y9YIN3"/>
<feature type="transmembrane region" description="Helical" evidence="1">
    <location>
        <begin position="144"/>
        <end position="163"/>
    </location>
</feature>
<evidence type="ECO:0000313" key="4">
    <source>
        <dbReference type="Proteomes" id="UP000298327"/>
    </source>
</evidence>
<evidence type="ECO:0000256" key="1">
    <source>
        <dbReference type="SAM" id="Phobius"/>
    </source>
</evidence>
<keyword evidence="1" id="KW-0812">Transmembrane</keyword>
<evidence type="ECO:0008006" key="5">
    <source>
        <dbReference type="Google" id="ProtNLM"/>
    </source>
</evidence>
<keyword evidence="1" id="KW-0472">Membrane</keyword>
<feature type="transmembrane region" description="Helical" evidence="1">
    <location>
        <begin position="241"/>
        <end position="263"/>
    </location>
</feature>
<organism evidence="3 4">
    <name type="scientific">Dentipellis fragilis</name>
    <dbReference type="NCBI Taxonomy" id="205917"/>
    <lineage>
        <taxon>Eukaryota</taxon>
        <taxon>Fungi</taxon>
        <taxon>Dikarya</taxon>
        <taxon>Basidiomycota</taxon>
        <taxon>Agaricomycotina</taxon>
        <taxon>Agaricomycetes</taxon>
        <taxon>Russulales</taxon>
        <taxon>Hericiaceae</taxon>
        <taxon>Dentipellis</taxon>
    </lineage>
</organism>
<comment type="caution">
    <text evidence="3">The sequence shown here is derived from an EMBL/GenBank/DDBJ whole genome shotgun (WGS) entry which is preliminary data.</text>
</comment>
<name>A0A4Y9YIN3_9AGAM</name>
<feature type="chain" id="PRO_5021312527" description="MARVEL domain-containing protein" evidence="2">
    <location>
        <begin position="29"/>
        <end position="285"/>
    </location>
</feature>
<feature type="transmembrane region" description="Helical" evidence="1">
    <location>
        <begin position="200"/>
        <end position="220"/>
    </location>
</feature>
<feature type="signal peptide" evidence="2">
    <location>
        <begin position="1"/>
        <end position="28"/>
    </location>
</feature>
<evidence type="ECO:0000256" key="2">
    <source>
        <dbReference type="SAM" id="SignalP"/>
    </source>
</evidence>
<sequence length="285" mass="31302">MRKTSYAITFLLVAVALFLVRFCADSGAQCPALMLTATTLSRMSSLSSALTGSPCPSLALTPKPASDTHHPHRLIVKGSDTIHTRITVRYGLTERCERTIIEIPGPSTGGKIAYTDYQCRPFPSSVTDRCEKGNRGFCTAWSSAGYLAELSVTFGAAALLSLIFGVSTHSRRRRIWKAVAVLVTAHGAFLLVWLEDCGMMLIWAGVVLTAAFVMAAWAIITDLWRTSTFWEFDHARPSFSYYVSLVSWIFSYAIVGGVIYTGVAADKGHRWAAGNRAYRIIEDRE</sequence>
<dbReference type="Proteomes" id="UP000298327">
    <property type="component" value="Unassembled WGS sequence"/>
</dbReference>
<keyword evidence="2" id="KW-0732">Signal</keyword>
<evidence type="ECO:0000313" key="3">
    <source>
        <dbReference type="EMBL" id="TFY62245.1"/>
    </source>
</evidence>